<reference evidence="4 5" key="1">
    <citation type="submission" date="2023-06" db="EMBL/GenBank/DDBJ databases">
        <title>Roseiconus lacunae JC819 isolated from Gulf of Mannar region, Tamil Nadu.</title>
        <authorList>
            <person name="Pk S."/>
            <person name="Ch S."/>
            <person name="Ch V.R."/>
        </authorList>
    </citation>
    <scope>NUCLEOTIDE SEQUENCE [LARGE SCALE GENOMIC DNA]</scope>
    <source>
        <strain evidence="4 5">JC819</strain>
    </source>
</reference>
<dbReference type="Pfam" id="PF13360">
    <property type="entry name" value="PQQ_2"/>
    <property type="match status" value="1"/>
</dbReference>
<feature type="transmembrane region" description="Helical" evidence="2">
    <location>
        <begin position="65"/>
        <end position="85"/>
    </location>
</feature>
<feature type="domain" description="Pyrrolo-quinoline quinone repeat" evidence="3">
    <location>
        <begin position="327"/>
        <end position="540"/>
    </location>
</feature>
<dbReference type="SMART" id="SM00564">
    <property type="entry name" value="PQQ"/>
    <property type="match status" value="3"/>
</dbReference>
<dbReference type="InterPro" id="IPR015943">
    <property type="entry name" value="WD40/YVTN_repeat-like_dom_sf"/>
</dbReference>
<name>A0ABT7PP36_9BACT</name>
<evidence type="ECO:0000259" key="3">
    <source>
        <dbReference type="Pfam" id="PF13360"/>
    </source>
</evidence>
<feature type="compositionally biased region" description="Polar residues" evidence="1">
    <location>
        <begin position="1"/>
        <end position="11"/>
    </location>
</feature>
<organism evidence="4 5">
    <name type="scientific">Roseiconus lacunae</name>
    <dbReference type="NCBI Taxonomy" id="2605694"/>
    <lineage>
        <taxon>Bacteria</taxon>
        <taxon>Pseudomonadati</taxon>
        <taxon>Planctomycetota</taxon>
        <taxon>Planctomycetia</taxon>
        <taxon>Pirellulales</taxon>
        <taxon>Pirellulaceae</taxon>
        <taxon>Roseiconus</taxon>
    </lineage>
</organism>
<feature type="transmembrane region" description="Helical" evidence="2">
    <location>
        <begin position="120"/>
        <end position="141"/>
    </location>
</feature>
<feature type="transmembrane region" description="Helical" evidence="2">
    <location>
        <begin position="148"/>
        <end position="164"/>
    </location>
</feature>
<dbReference type="Proteomes" id="UP001239462">
    <property type="component" value="Unassembled WGS sequence"/>
</dbReference>
<protein>
    <submittedName>
        <fullName evidence="4">PQQ-binding-like beta-propeller repeat protein</fullName>
    </submittedName>
</protein>
<gene>
    <name evidence="4" type="ORF">QTN89_20865</name>
</gene>
<keyword evidence="2" id="KW-0472">Membrane</keyword>
<dbReference type="InterPro" id="IPR002372">
    <property type="entry name" value="PQQ_rpt_dom"/>
</dbReference>
<feature type="transmembrane region" description="Helical" evidence="2">
    <location>
        <begin position="41"/>
        <end position="59"/>
    </location>
</feature>
<keyword evidence="5" id="KW-1185">Reference proteome</keyword>
<dbReference type="Gene3D" id="2.130.10.10">
    <property type="entry name" value="YVTN repeat-like/Quinoprotein amine dehydrogenase"/>
    <property type="match status" value="2"/>
</dbReference>
<dbReference type="RefSeq" id="WP_289165497.1">
    <property type="nucleotide sequence ID" value="NZ_JASZZN010000017.1"/>
</dbReference>
<dbReference type="InterPro" id="IPR018391">
    <property type="entry name" value="PQQ_b-propeller_rpt"/>
</dbReference>
<evidence type="ECO:0000256" key="2">
    <source>
        <dbReference type="SAM" id="Phobius"/>
    </source>
</evidence>
<dbReference type="PANTHER" id="PTHR34512:SF30">
    <property type="entry name" value="OUTER MEMBRANE PROTEIN ASSEMBLY FACTOR BAMB"/>
    <property type="match status" value="1"/>
</dbReference>
<evidence type="ECO:0000256" key="1">
    <source>
        <dbReference type="SAM" id="MobiDB-lite"/>
    </source>
</evidence>
<dbReference type="PANTHER" id="PTHR34512">
    <property type="entry name" value="CELL SURFACE PROTEIN"/>
    <property type="match status" value="1"/>
</dbReference>
<proteinExistence type="predicted"/>
<feature type="region of interest" description="Disordered" evidence="1">
    <location>
        <begin position="1"/>
        <end position="36"/>
    </location>
</feature>
<keyword evidence="2" id="KW-1133">Transmembrane helix</keyword>
<feature type="transmembrane region" description="Helical" evidence="2">
    <location>
        <begin position="97"/>
        <end position="114"/>
    </location>
</feature>
<comment type="caution">
    <text evidence="4">The sequence shown here is derived from an EMBL/GenBank/DDBJ whole genome shotgun (WGS) entry which is preliminary data.</text>
</comment>
<dbReference type="EMBL" id="JASZZN010000017">
    <property type="protein sequence ID" value="MDM4017911.1"/>
    <property type="molecule type" value="Genomic_DNA"/>
</dbReference>
<dbReference type="SUPFAM" id="SSF50998">
    <property type="entry name" value="Quinoprotein alcohol dehydrogenase-like"/>
    <property type="match status" value="1"/>
</dbReference>
<dbReference type="InterPro" id="IPR011047">
    <property type="entry name" value="Quinoprotein_ADH-like_sf"/>
</dbReference>
<keyword evidence="2" id="KW-0812">Transmembrane</keyword>
<sequence>MSSESEATPTPSGDPGASDATLGVPGENETESQPTRRLRRWPALILLVGILGLIAMRTMPTESLMMMMTAFLGPAVGGALMLAWWCFASRAGVKEKIVGVIGFVAIVGIAIALLDDTMLGMATLVMVIPTAVVAFLAALLVFASRPGIRLPIALVAVTVFVSYWETQQLEGLTGRFQPELLWRWEPTAEERYLADLSQRRSSAPTDLAETEVDRTDGAEALDQSQPISFASAPWPAFRGPERNGTLHGVRVSEDWQTQQPKELWRQKIGPGWSSFAVGNGRLFTQEQRGDEEAVVCLDADSGAILWDASYPSRFWEAIGGAGPRATPTLTADALYTLGADGIVLRINPVDGQEVWRRDLKVDAQRDAPQWGFASSPLVVDQKVIVHAGGSDNLGVLAYDVGDGHLVWSSPSGDHSYSSPQQATFGQTSGILMMTNTGVDFIDIQTGEMVWQHDWKVDNYRALQPLVVDDSVYIATALQDGTRRIVVSQSEDGDWKTEEAWTTRQMKPDFNDFVYFNGNLYGFDGSVFACIDAETGERQWKRGRYGNGQVLLLADEGQLLILSEKGEIVLANASPDRLVELAKHSVVEGKTWNHPVVVGDRLFVRNAKEVACFRLPLQ</sequence>
<accession>A0ABT7PP36</accession>
<evidence type="ECO:0000313" key="4">
    <source>
        <dbReference type="EMBL" id="MDM4017911.1"/>
    </source>
</evidence>
<evidence type="ECO:0000313" key="5">
    <source>
        <dbReference type="Proteomes" id="UP001239462"/>
    </source>
</evidence>